<dbReference type="InterPro" id="IPR000055">
    <property type="entry name" value="Restrct_endonuc_typeI_TRD"/>
</dbReference>
<organism evidence="6 7">
    <name type="scientific">Claveliimonas monacensis</name>
    <dbReference type="NCBI Taxonomy" id="2779351"/>
    <lineage>
        <taxon>Bacteria</taxon>
        <taxon>Bacillati</taxon>
        <taxon>Bacillota</taxon>
        <taxon>Clostridia</taxon>
        <taxon>Lachnospirales</taxon>
        <taxon>Lachnospiraceae</taxon>
        <taxon>Claveliimonas</taxon>
    </lineage>
</organism>
<dbReference type="GO" id="GO:0004519">
    <property type="term" value="F:endonuclease activity"/>
    <property type="evidence" value="ECO:0007669"/>
    <property type="project" value="UniProtKB-KW"/>
</dbReference>
<evidence type="ECO:0000313" key="6">
    <source>
        <dbReference type="EMBL" id="MBE5064254.1"/>
    </source>
</evidence>
<dbReference type="Proteomes" id="UP000758652">
    <property type="component" value="Unassembled WGS sequence"/>
</dbReference>
<dbReference type="SUPFAM" id="SSF116734">
    <property type="entry name" value="DNA methylase specificity domain"/>
    <property type="match status" value="2"/>
</dbReference>
<dbReference type="InterPro" id="IPR044946">
    <property type="entry name" value="Restrct_endonuc_typeI_TRD_sf"/>
</dbReference>
<protein>
    <submittedName>
        <fullName evidence="6">Restriction endonuclease subunit S</fullName>
    </submittedName>
</protein>
<name>A0ABR9RMP6_9FIRM</name>
<feature type="domain" description="Type I restriction modification DNA specificity" evidence="5">
    <location>
        <begin position="199"/>
        <end position="353"/>
    </location>
</feature>
<keyword evidence="7" id="KW-1185">Reference proteome</keyword>
<dbReference type="RefSeq" id="WP_226395599.1">
    <property type="nucleotide sequence ID" value="NZ_JADCKL010000015.1"/>
</dbReference>
<evidence type="ECO:0000313" key="7">
    <source>
        <dbReference type="Proteomes" id="UP000758652"/>
    </source>
</evidence>
<dbReference type="PANTHER" id="PTHR43140:SF1">
    <property type="entry name" value="TYPE I RESTRICTION ENZYME ECOKI SPECIFICITY SUBUNIT"/>
    <property type="match status" value="1"/>
</dbReference>
<sequence>MAIYKELVKKVSVPSDKKIKQKEYLDKGLLPIIDQGHLLIGGYTDDFTKALACDYPVIVFGDHTKCVKFITFPFAPGADGIKVLQPKKEILPKYLYYGTQYLTFRIEDKGYARHYQHLEKKELIVRPLPEQERIVARIEELFPELDKVVETLKTTKQQLTVYRQAVLKEAFEPLNNAVDMEKIATMLDPHPSHRTPPEVEGGIPYIGIGDIDYDAKIINFNIARKVSAQIAKEHFERYTLQKGDFVMGKIGTIGKPFKLPLPQNYTLSANVILIQPNSEFILPEFLFWQFTSPYITQQLMKGATATSQPAFGIKKARKLQIKICDIMMQNKILENIQAKMSICDSIEKTVDTALQQAEAMRQSILKQAFEGGI</sequence>
<dbReference type="Gene3D" id="3.90.220.20">
    <property type="entry name" value="DNA methylase specificity domains"/>
    <property type="match status" value="2"/>
</dbReference>
<evidence type="ECO:0000256" key="1">
    <source>
        <dbReference type="ARBA" id="ARBA00010923"/>
    </source>
</evidence>
<evidence type="ECO:0000256" key="2">
    <source>
        <dbReference type="ARBA" id="ARBA00022747"/>
    </source>
</evidence>
<accession>A0ABR9RMP6</accession>
<dbReference type="Pfam" id="PF01420">
    <property type="entry name" value="Methylase_S"/>
    <property type="match status" value="1"/>
</dbReference>
<comment type="caution">
    <text evidence="6">The sequence shown here is derived from an EMBL/GenBank/DDBJ whole genome shotgun (WGS) entry which is preliminary data.</text>
</comment>
<keyword evidence="6" id="KW-0540">Nuclease</keyword>
<evidence type="ECO:0000256" key="3">
    <source>
        <dbReference type="ARBA" id="ARBA00023125"/>
    </source>
</evidence>
<reference evidence="6 7" key="1">
    <citation type="submission" date="2020-10" db="EMBL/GenBank/DDBJ databases">
        <title>ChiBAC.</title>
        <authorList>
            <person name="Zenner C."/>
            <person name="Hitch T.C.A."/>
            <person name="Clavel T."/>
        </authorList>
    </citation>
    <scope>NUCLEOTIDE SEQUENCE [LARGE SCALE GENOMIC DNA]</scope>
    <source>
        <strain evidence="6 7">DSM 108991</strain>
    </source>
</reference>
<dbReference type="EMBL" id="JADCKL010000015">
    <property type="protein sequence ID" value="MBE5064254.1"/>
    <property type="molecule type" value="Genomic_DNA"/>
</dbReference>
<comment type="subunit">
    <text evidence="4">The methyltransferase is composed of M and S polypeptides.</text>
</comment>
<dbReference type="InterPro" id="IPR051212">
    <property type="entry name" value="Type-I_RE_S_subunit"/>
</dbReference>
<evidence type="ECO:0000256" key="4">
    <source>
        <dbReference type="ARBA" id="ARBA00038652"/>
    </source>
</evidence>
<keyword evidence="2" id="KW-0680">Restriction system</keyword>
<keyword evidence="3" id="KW-0238">DNA-binding</keyword>
<keyword evidence="6" id="KW-0255">Endonuclease</keyword>
<gene>
    <name evidence="6" type="ORF">INF30_13430</name>
</gene>
<keyword evidence="6" id="KW-0378">Hydrolase</keyword>
<proteinExistence type="inferred from homology"/>
<evidence type="ECO:0000259" key="5">
    <source>
        <dbReference type="Pfam" id="PF01420"/>
    </source>
</evidence>
<comment type="similarity">
    <text evidence="1">Belongs to the type-I restriction system S methylase family.</text>
</comment>
<dbReference type="PANTHER" id="PTHR43140">
    <property type="entry name" value="TYPE-1 RESTRICTION ENZYME ECOKI SPECIFICITY PROTEIN"/>
    <property type="match status" value="1"/>
</dbReference>